<keyword evidence="1" id="KW-0812">Transmembrane</keyword>
<dbReference type="eggNOG" id="ENOG5033KTF">
    <property type="taxonomic scope" value="Bacteria"/>
</dbReference>
<dbReference type="STRING" id="1348114.OM33_20455"/>
<dbReference type="KEGG" id="pseo:OM33_20455"/>
<dbReference type="AlphaFoldDB" id="A0A0A7EL40"/>
<evidence type="ECO:0000256" key="1">
    <source>
        <dbReference type="SAM" id="Phobius"/>
    </source>
</evidence>
<organism evidence="2 3">
    <name type="scientific">Pseudoalteromonas piratica</name>
    <dbReference type="NCBI Taxonomy" id="1348114"/>
    <lineage>
        <taxon>Bacteria</taxon>
        <taxon>Pseudomonadati</taxon>
        <taxon>Pseudomonadota</taxon>
        <taxon>Gammaproteobacteria</taxon>
        <taxon>Alteromonadales</taxon>
        <taxon>Pseudoalteromonadaceae</taxon>
        <taxon>Pseudoalteromonas</taxon>
    </lineage>
</organism>
<gene>
    <name evidence="2" type="ORF">OM33_20455</name>
</gene>
<reference evidence="2 3" key="1">
    <citation type="submission" date="2014-11" db="EMBL/GenBank/DDBJ databases">
        <title>Complete Genome Sequence of Pseudoalteromonas sp. Strain OCN003 Isolated from Kaneohe Bay, Oahu, Hawaii.</title>
        <authorList>
            <person name="Beurmann S."/>
            <person name="Videau P."/>
            <person name="Ushijima B."/>
            <person name="Smith A.M."/>
            <person name="Aeby G.S."/>
            <person name="Callahan S.M."/>
            <person name="Belcaid M."/>
        </authorList>
    </citation>
    <scope>NUCLEOTIDE SEQUENCE [LARGE SCALE GENOMIC DNA]</scope>
    <source>
        <strain evidence="2 3">OCN003</strain>
    </source>
</reference>
<protein>
    <submittedName>
        <fullName evidence="2">Uncharacterized protein</fullName>
    </submittedName>
</protein>
<keyword evidence="1" id="KW-0472">Membrane</keyword>
<proteinExistence type="predicted"/>
<evidence type="ECO:0000313" key="3">
    <source>
        <dbReference type="Proteomes" id="UP000030341"/>
    </source>
</evidence>
<dbReference type="Proteomes" id="UP000030341">
    <property type="component" value="Chromosome 2"/>
</dbReference>
<name>A0A0A7EL40_9GAMM</name>
<feature type="transmembrane region" description="Helical" evidence="1">
    <location>
        <begin position="21"/>
        <end position="39"/>
    </location>
</feature>
<accession>A0A0A7EL40</accession>
<sequence length="360" mass="41531">MNRAVFKCHSLKKHVMKSSKIIILLCVVVTLLILEIFIYSNSLDIGFEFETVTETQESYNSIQNAPVKLLTSNRTSNNDDQDTNKNTSKVPLEGNWCHAKKQLSEEDYQLYKSELNNWYEVIGKSRLNENPSAYADEDWYPLNALVAPYEHLNTEELLSLALKDNKWAKVAYVQQTTNPKYRQEKLEIAKELLVEGMSYYALSYFVRDELVIAKTIYKQTKSRDKAKHHIENALAFVLWGLENVNESGLIAFGAITSKEPFLSFINLDEHNREHNENIRLKLSKIKELVSFQRESKGIDVQQPPNVAVKEFEFNVAIMKKISPEEFKKVEQFNVSDEFSFNKLSCLERNLSTLAETAPII</sequence>
<keyword evidence="3" id="KW-1185">Reference proteome</keyword>
<dbReference type="HOGENOM" id="CLU_801409_0_0_6"/>
<keyword evidence="1" id="KW-1133">Transmembrane helix</keyword>
<dbReference type="OrthoDB" id="6400940at2"/>
<dbReference type="EMBL" id="CP009889">
    <property type="protein sequence ID" value="AIY67405.1"/>
    <property type="molecule type" value="Genomic_DNA"/>
</dbReference>
<evidence type="ECO:0000313" key="2">
    <source>
        <dbReference type="EMBL" id="AIY67405.1"/>
    </source>
</evidence>